<keyword evidence="6" id="KW-1185">Reference proteome</keyword>
<dbReference type="GO" id="GO:0016757">
    <property type="term" value="F:glycosyltransferase activity"/>
    <property type="evidence" value="ECO:0007669"/>
    <property type="project" value="UniProtKB-KW"/>
</dbReference>
<dbReference type="CDD" id="cd03784">
    <property type="entry name" value="GT1_Gtf-like"/>
    <property type="match status" value="1"/>
</dbReference>
<dbReference type="PROSITE" id="PS00375">
    <property type="entry name" value="UDPGT"/>
    <property type="match status" value="1"/>
</dbReference>
<dbReference type="EC" id="2.4.1.-" evidence="4"/>
<dbReference type="Proteomes" id="UP001605036">
    <property type="component" value="Unassembled WGS sequence"/>
</dbReference>
<evidence type="ECO:0000256" key="4">
    <source>
        <dbReference type="RuleBase" id="RU362057"/>
    </source>
</evidence>
<dbReference type="AlphaFoldDB" id="A0ABD1ZQP6"/>
<dbReference type="EMBL" id="JBHFFA010000001">
    <property type="protein sequence ID" value="KAL2653759.1"/>
    <property type="molecule type" value="Genomic_DNA"/>
</dbReference>
<gene>
    <name evidence="5" type="ORF">R1flu_021887</name>
</gene>
<evidence type="ECO:0000313" key="6">
    <source>
        <dbReference type="Proteomes" id="UP001605036"/>
    </source>
</evidence>
<comment type="similarity">
    <text evidence="1 3">Belongs to the UDP-glycosyltransferase family.</text>
</comment>
<dbReference type="FunFam" id="3.40.50.2000:FF:000037">
    <property type="entry name" value="Glycosyltransferase"/>
    <property type="match status" value="1"/>
</dbReference>
<dbReference type="PANTHER" id="PTHR48045">
    <property type="entry name" value="UDP-GLYCOSYLTRANSFERASE 72B1"/>
    <property type="match status" value="1"/>
</dbReference>
<name>A0ABD1ZQP6_9MARC</name>
<evidence type="ECO:0000256" key="1">
    <source>
        <dbReference type="ARBA" id="ARBA00009995"/>
    </source>
</evidence>
<proteinExistence type="inferred from homology"/>
<dbReference type="Pfam" id="PF00201">
    <property type="entry name" value="UDPGT"/>
    <property type="match status" value="1"/>
</dbReference>
<accession>A0ABD1ZQP6</accession>
<comment type="caution">
    <text evidence="5">The sequence shown here is derived from an EMBL/GenBank/DDBJ whole genome shotgun (WGS) entry which is preliminary data.</text>
</comment>
<dbReference type="Gene3D" id="3.40.50.2000">
    <property type="entry name" value="Glycogen Phosphorylase B"/>
    <property type="match status" value="2"/>
</dbReference>
<reference evidence="5 6" key="1">
    <citation type="submission" date="2024-09" db="EMBL/GenBank/DDBJ databases">
        <title>Chromosome-scale assembly of Riccia fluitans.</title>
        <authorList>
            <person name="Paukszto L."/>
            <person name="Sawicki J."/>
            <person name="Karawczyk K."/>
            <person name="Piernik-Szablinska J."/>
            <person name="Szczecinska M."/>
            <person name="Mazdziarz M."/>
        </authorList>
    </citation>
    <scope>NUCLEOTIDE SEQUENCE [LARGE SCALE GENOMIC DNA]</scope>
    <source>
        <strain evidence="5">Rf_01</strain>
        <tissue evidence="5">Aerial parts of the thallus</tissue>
    </source>
</reference>
<protein>
    <recommendedName>
        <fullName evidence="4">Glycosyltransferase</fullName>
        <ecNumber evidence="4">2.4.1.-</ecNumber>
    </recommendedName>
</protein>
<dbReference type="InterPro" id="IPR002213">
    <property type="entry name" value="UDP_glucos_trans"/>
</dbReference>
<dbReference type="PANTHER" id="PTHR48045:SF34">
    <property type="entry name" value="ISOFLAVONE 7-O-GLUCOSYLTRANSFERASE 1-LIKE"/>
    <property type="match status" value="1"/>
</dbReference>
<evidence type="ECO:0000256" key="2">
    <source>
        <dbReference type="ARBA" id="ARBA00022679"/>
    </source>
</evidence>
<evidence type="ECO:0000256" key="3">
    <source>
        <dbReference type="RuleBase" id="RU003718"/>
    </source>
</evidence>
<dbReference type="InterPro" id="IPR035595">
    <property type="entry name" value="UDP_glycos_trans_CS"/>
</dbReference>
<dbReference type="SUPFAM" id="SSF53756">
    <property type="entry name" value="UDP-Glycosyltransferase/glycogen phosphorylase"/>
    <property type="match status" value="1"/>
</dbReference>
<evidence type="ECO:0000313" key="5">
    <source>
        <dbReference type="EMBL" id="KAL2653759.1"/>
    </source>
</evidence>
<keyword evidence="2 3" id="KW-0808">Transferase</keyword>
<keyword evidence="3" id="KW-0328">Glycosyltransferase</keyword>
<sequence>MSSLATSPRALLVPIQTQGHWSPFMQIMRHLMDNKVAMTLCVCQDRADEMKKYVANGDFENADIEVVVVFSHPKTYPLSPESALVSTTELQTKLAEMKPERFSCVISDFLLWGCQVVANELWIPYYGFIPCAAHFSLAVLNAETLAKGGWFDNPETDDRPLDAPGLEIFAMKDLNWRAEWKEMFSLRSKQLRTVTRLIINTFEELEQNSLDTMRILLENDGTNGKVPCKIFTIGPVMLFPTLPSFEITVQETGGKYLEWLDKKPKSSVVFICFGSYAEVGPSAGMAVAKALESTEVPFLWALRLPPETRKEDVLPEGFEARTQGRGLIVTSWVSQQDVLLHPSIGAFLSHCGWNSFMESISAGVPILAHPLFADQHMNARHMVSTLKVAIEIKHEKEHRNGEYTWEAVAEGIRTLMVKEEGEHIRHNMLKLQQAALKAVAEGGSSHRSFQELSDDIKQFRQP</sequence>
<organism evidence="5 6">
    <name type="scientific">Riccia fluitans</name>
    <dbReference type="NCBI Taxonomy" id="41844"/>
    <lineage>
        <taxon>Eukaryota</taxon>
        <taxon>Viridiplantae</taxon>
        <taxon>Streptophyta</taxon>
        <taxon>Embryophyta</taxon>
        <taxon>Marchantiophyta</taxon>
        <taxon>Marchantiopsida</taxon>
        <taxon>Marchantiidae</taxon>
        <taxon>Marchantiales</taxon>
        <taxon>Ricciaceae</taxon>
        <taxon>Riccia</taxon>
    </lineage>
</organism>